<gene>
    <name evidence="5" type="ORF">CYJ19_09025</name>
</gene>
<evidence type="ECO:0000256" key="1">
    <source>
        <dbReference type="ARBA" id="ARBA00006739"/>
    </source>
</evidence>
<dbReference type="Pfam" id="PF00535">
    <property type="entry name" value="Glycos_transf_2"/>
    <property type="match status" value="1"/>
</dbReference>
<evidence type="ECO:0000256" key="2">
    <source>
        <dbReference type="ARBA" id="ARBA00022676"/>
    </source>
</evidence>
<evidence type="ECO:0000256" key="3">
    <source>
        <dbReference type="ARBA" id="ARBA00022679"/>
    </source>
</evidence>
<dbReference type="CDD" id="cd06442">
    <property type="entry name" value="DPM1_like"/>
    <property type="match status" value="1"/>
</dbReference>
<dbReference type="EMBL" id="PKKO01000005">
    <property type="protein sequence ID" value="PKY71850.1"/>
    <property type="molecule type" value="Genomic_DNA"/>
</dbReference>
<dbReference type="STRING" id="33007.HMPREF3198_02217"/>
<dbReference type="PANTHER" id="PTHR43398">
    <property type="entry name" value="DOLICHOL-PHOSPHATE MANNOSYLTRANSFERASE SUBUNIT 1"/>
    <property type="match status" value="1"/>
</dbReference>
<dbReference type="FunFam" id="3.90.550.10:FF:000122">
    <property type="entry name" value="Dolichol-phosphate mannosyltransferase subunit 1"/>
    <property type="match status" value="1"/>
</dbReference>
<keyword evidence="3" id="KW-0808">Transferase</keyword>
<dbReference type="PANTHER" id="PTHR43398:SF1">
    <property type="entry name" value="DOLICHOL-PHOSPHATE MANNOSYLTRANSFERASE SUBUNIT 1"/>
    <property type="match status" value="1"/>
</dbReference>
<accession>A0A2I1IL49</accession>
<proteinExistence type="inferred from homology"/>
<keyword evidence="6" id="KW-1185">Reference proteome</keyword>
<dbReference type="Gene3D" id="3.90.550.10">
    <property type="entry name" value="Spore Coat Polysaccharide Biosynthesis Protein SpsA, Chain A"/>
    <property type="match status" value="1"/>
</dbReference>
<evidence type="ECO:0000313" key="5">
    <source>
        <dbReference type="EMBL" id="PKY71850.1"/>
    </source>
</evidence>
<dbReference type="GO" id="GO:0016020">
    <property type="term" value="C:membrane"/>
    <property type="evidence" value="ECO:0007669"/>
    <property type="project" value="GOC"/>
</dbReference>
<dbReference type="GeneID" id="35866939"/>
<sequence>MPRTLVIVPTYNEARALPVLLEQLAKLSVDVLVVDDDSPDGTGNIAAAFASSFPRIHILNRTAKAGLASAYNDGFRWARGRGYDFIAQMDADGSHRVADLLKLLKRAAEPDQVDLVIGSRWVRGGRVVGWAKWRELLSRAGNLYIRAVLGLPQKDITAGFRVYSRRTFALLEPKTTGYVFQTELTRAVYKAHLRIVEVPITFVERRAGQSKMSGAIFLESLVRVTMWALGK</sequence>
<keyword evidence="2" id="KW-0328">Glycosyltransferase</keyword>
<name>A0A2I1IL49_9ACTO</name>
<feature type="domain" description="Glycosyltransferase 2-like" evidence="4">
    <location>
        <begin position="6"/>
        <end position="168"/>
    </location>
</feature>
<reference evidence="5 6" key="1">
    <citation type="submission" date="2017-12" db="EMBL/GenBank/DDBJ databases">
        <title>Phylogenetic diversity of female urinary microbiome.</title>
        <authorList>
            <person name="Thomas-White K."/>
            <person name="Wolfe A.J."/>
        </authorList>
    </citation>
    <scope>NUCLEOTIDE SEQUENCE [LARGE SCALE GENOMIC DNA]</scope>
    <source>
        <strain evidence="5 6">UMB0402</strain>
    </source>
</reference>
<dbReference type="InterPro" id="IPR029044">
    <property type="entry name" value="Nucleotide-diphossugar_trans"/>
</dbReference>
<dbReference type="AlphaFoldDB" id="A0A2I1IL49"/>
<dbReference type="InterPro" id="IPR001173">
    <property type="entry name" value="Glyco_trans_2-like"/>
</dbReference>
<comment type="caution">
    <text evidence="5">The sequence shown here is derived from an EMBL/GenBank/DDBJ whole genome shotgun (WGS) entry which is preliminary data.</text>
</comment>
<dbReference type="GO" id="GO:0004582">
    <property type="term" value="F:dolichyl-phosphate beta-D-mannosyltransferase activity"/>
    <property type="evidence" value="ECO:0007669"/>
    <property type="project" value="InterPro"/>
</dbReference>
<dbReference type="InterPro" id="IPR039528">
    <property type="entry name" value="DPM1-like"/>
</dbReference>
<evidence type="ECO:0000259" key="4">
    <source>
        <dbReference type="Pfam" id="PF00535"/>
    </source>
</evidence>
<dbReference type="RefSeq" id="WP_029769375.1">
    <property type="nucleotide sequence ID" value="NZ_JASOXK010000006.1"/>
</dbReference>
<organism evidence="5 6">
    <name type="scientific">Winkia neuii</name>
    <dbReference type="NCBI Taxonomy" id="33007"/>
    <lineage>
        <taxon>Bacteria</taxon>
        <taxon>Bacillati</taxon>
        <taxon>Actinomycetota</taxon>
        <taxon>Actinomycetes</taxon>
        <taxon>Actinomycetales</taxon>
        <taxon>Actinomycetaceae</taxon>
        <taxon>Winkia</taxon>
    </lineage>
</organism>
<dbReference type="GO" id="GO:0009247">
    <property type="term" value="P:glycolipid biosynthetic process"/>
    <property type="evidence" value="ECO:0007669"/>
    <property type="project" value="TreeGrafter"/>
</dbReference>
<protein>
    <submittedName>
        <fullName evidence="5">Polyprenol monophosphomannose synthase</fullName>
    </submittedName>
</protein>
<dbReference type="SUPFAM" id="SSF53448">
    <property type="entry name" value="Nucleotide-diphospho-sugar transferases"/>
    <property type="match status" value="1"/>
</dbReference>
<dbReference type="Proteomes" id="UP000235122">
    <property type="component" value="Unassembled WGS sequence"/>
</dbReference>
<evidence type="ECO:0000313" key="6">
    <source>
        <dbReference type="Proteomes" id="UP000235122"/>
    </source>
</evidence>
<comment type="similarity">
    <text evidence="1">Belongs to the glycosyltransferase 2 family.</text>
</comment>